<feature type="compositionally biased region" description="Low complexity" evidence="1">
    <location>
        <begin position="181"/>
        <end position="211"/>
    </location>
</feature>
<dbReference type="Proteomes" id="UP001323405">
    <property type="component" value="Unassembled WGS sequence"/>
</dbReference>
<evidence type="ECO:0000259" key="3">
    <source>
        <dbReference type="Pfam" id="PF26534"/>
    </source>
</evidence>
<feature type="domain" description="NTF2-like" evidence="3">
    <location>
        <begin position="263"/>
        <end position="412"/>
    </location>
</feature>
<evidence type="ECO:0000313" key="4">
    <source>
        <dbReference type="EMBL" id="KAK4654081.1"/>
    </source>
</evidence>
<reference evidence="4 5" key="1">
    <citation type="journal article" date="2023" name="bioRxiv">
        <title>High-quality genome assemblies of four members of thePodospora anserinaspecies complex.</title>
        <authorList>
            <person name="Ament-Velasquez S.L."/>
            <person name="Vogan A.A."/>
            <person name="Wallerman O."/>
            <person name="Hartmann F."/>
            <person name="Gautier V."/>
            <person name="Silar P."/>
            <person name="Giraud T."/>
            <person name="Johannesson H."/>
        </authorList>
    </citation>
    <scope>NUCLEOTIDE SEQUENCE [LARGE SCALE GENOMIC DNA]</scope>
    <source>
        <strain evidence="4 5">CBS 415.72m</strain>
    </source>
</reference>
<keyword evidence="2" id="KW-0732">Signal</keyword>
<feature type="compositionally biased region" description="Low complexity" evidence="1">
    <location>
        <begin position="229"/>
        <end position="238"/>
    </location>
</feature>
<organism evidence="4 5">
    <name type="scientific">Podospora pseudocomata</name>
    <dbReference type="NCBI Taxonomy" id="2093779"/>
    <lineage>
        <taxon>Eukaryota</taxon>
        <taxon>Fungi</taxon>
        <taxon>Dikarya</taxon>
        <taxon>Ascomycota</taxon>
        <taxon>Pezizomycotina</taxon>
        <taxon>Sordariomycetes</taxon>
        <taxon>Sordariomycetidae</taxon>
        <taxon>Sordariales</taxon>
        <taxon>Podosporaceae</taxon>
        <taxon>Podospora</taxon>
    </lineage>
</organism>
<dbReference type="EMBL" id="JAFFHA010000006">
    <property type="protein sequence ID" value="KAK4654081.1"/>
    <property type="molecule type" value="Genomic_DNA"/>
</dbReference>
<dbReference type="InterPro" id="IPR058645">
    <property type="entry name" value="NTF2-like_dom_7"/>
</dbReference>
<dbReference type="RefSeq" id="XP_062743056.1">
    <property type="nucleotide sequence ID" value="XM_062889545.1"/>
</dbReference>
<gene>
    <name evidence="4" type="ORF">QC762_400910</name>
</gene>
<evidence type="ECO:0000256" key="2">
    <source>
        <dbReference type="SAM" id="SignalP"/>
    </source>
</evidence>
<feature type="region of interest" description="Disordered" evidence="1">
    <location>
        <begin position="39"/>
        <end position="238"/>
    </location>
</feature>
<feature type="compositionally biased region" description="Acidic residues" evidence="1">
    <location>
        <begin position="82"/>
        <end position="96"/>
    </location>
</feature>
<sequence>MRSFIPLLTLTGLSAAATLRPIRQRQPVFDDLVDTLRGPNSDSQGWIPDPWNDRVSFTTNGAATPTDVPTVDVPATVPDVTDGGEGDGDDGGDDGGDAGNDGGDGGNDGGDGGDNGTDDGTGNGPNTPVALPNIPGGDNGGPVTLPALPGGGNPDGDDDATITFPDFTGGNPDGDDDDDSTITVPDLTGGDSTDGTEGTGLTDGTDLADGTDLNDDTDGTADSSITILPATPVTPETPIPVITRPINGSVPIRFPAAGQAESCLSDQAAEVIIDAYVRMISKWNDEDAYYLSDNFYDTSDSINSLAGIPLGTVTFPSKEAFIEHQHVMPDNLPLIITHKIVDCAEITLIWTATFAVPHVQAKPVRGIAILKTVGELEDTESEHVKGQNDYIWKIGGLDVEFNNIAYLQNIGGSCEFPTGP</sequence>
<dbReference type="GeneID" id="87909452"/>
<evidence type="ECO:0000256" key="1">
    <source>
        <dbReference type="SAM" id="MobiDB-lite"/>
    </source>
</evidence>
<feature type="chain" id="PRO_5046772657" description="NTF2-like domain-containing protein" evidence="2">
    <location>
        <begin position="17"/>
        <end position="420"/>
    </location>
</feature>
<evidence type="ECO:0000313" key="5">
    <source>
        <dbReference type="Proteomes" id="UP001323405"/>
    </source>
</evidence>
<feature type="signal peptide" evidence="2">
    <location>
        <begin position="1"/>
        <end position="16"/>
    </location>
</feature>
<name>A0ABR0GEB8_9PEZI</name>
<dbReference type="Pfam" id="PF26534">
    <property type="entry name" value="NTF2_7"/>
    <property type="match status" value="1"/>
</dbReference>
<proteinExistence type="predicted"/>
<feature type="compositionally biased region" description="Low complexity" evidence="1">
    <location>
        <begin position="62"/>
        <end position="81"/>
    </location>
</feature>
<feature type="compositionally biased region" description="Gly residues" evidence="1">
    <location>
        <begin position="97"/>
        <end position="123"/>
    </location>
</feature>
<protein>
    <recommendedName>
        <fullName evidence="3">NTF2-like domain-containing protein</fullName>
    </recommendedName>
</protein>
<accession>A0ABR0GEB8</accession>
<comment type="caution">
    <text evidence="4">The sequence shown here is derived from an EMBL/GenBank/DDBJ whole genome shotgun (WGS) entry which is preliminary data.</text>
</comment>
<keyword evidence="5" id="KW-1185">Reference proteome</keyword>